<dbReference type="Gene3D" id="3.40.50.720">
    <property type="entry name" value="NAD(P)-binding Rossmann-like Domain"/>
    <property type="match status" value="1"/>
</dbReference>
<evidence type="ECO:0000313" key="2">
    <source>
        <dbReference type="EMBL" id="SVE62224.1"/>
    </source>
</evidence>
<dbReference type="Pfam" id="PF05222">
    <property type="entry name" value="AlaDh_PNT_N"/>
    <property type="match status" value="1"/>
</dbReference>
<name>A0A383F060_9ZZZZ</name>
<reference evidence="2" key="1">
    <citation type="submission" date="2018-05" db="EMBL/GenBank/DDBJ databases">
        <authorList>
            <person name="Lanie J.A."/>
            <person name="Ng W.-L."/>
            <person name="Kazmierczak K.M."/>
            <person name="Andrzejewski T.M."/>
            <person name="Davidsen T.M."/>
            <person name="Wayne K.J."/>
            <person name="Tettelin H."/>
            <person name="Glass J.I."/>
            <person name="Rusch D."/>
            <person name="Podicherti R."/>
            <person name="Tsui H.-C.T."/>
            <person name="Winkler M.E."/>
        </authorList>
    </citation>
    <scope>NUCLEOTIDE SEQUENCE</scope>
</reference>
<accession>A0A383F060</accession>
<dbReference type="InterPro" id="IPR007886">
    <property type="entry name" value="AlaDH/PNT_N"/>
</dbReference>
<proteinExistence type="predicted"/>
<evidence type="ECO:0000259" key="1">
    <source>
        <dbReference type="SMART" id="SM01003"/>
    </source>
</evidence>
<dbReference type="SUPFAM" id="SSF52283">
    <property type="entry name" value="Formate/glycerate dehydrogenase catalytic domain-like"/>
    <property type="match status" value="1"/>
</dbReference>
<feature type="non-terminal residue" evidence="2">
    <location>
        <position position="99"/>
    </location>
</feature>
<protein>
    <recommendedName>
        <fullName evidence="1">Alanine dehydrogenase/pyridine nucleotide transhydrogenase N-terminal domain-containing protein</fullName>
    </recommendedName>
</protein>
<dbReference type="AlphaFoldDB" id="A0A383F060"/>
<dbReference type="GO" id="GO:0000286">
    <property type="term" value="F:alanine dehydrogenase activity"/>
    <property type="evidence" value="ECO:0007669"/>
    <property type="project" value="TreeGrafter"/>
</dbReference>
<dbReference type="PANTHER" id="PTHR42795:SF1">
    <property type="entry name" value="ALANINE DEHYDROGENASE"/>
    <property type="match status" value="1"/>
</dbReference>
<feature type="domain" description="Alanine dehydrogenase/pyridine nucleotide transhydrogenase N-terminal" evidence="1">
    <location>
        <begin position="4"/>
        <end position="99"/>
    </location>
</feature>
<organism evidence="2">
    <name type="scientific">marine metagenome</name>
    <dbReference type="NCBI Taxonomy" id="408172"/>
    <lineage>
        <taxon>unclassified sequences</taxon>
        <taxon>metagenomes</taxon>
        <taxon>ecological metagenomes</taxon>
    </lineage>
</organism>
<dbReference type="SMART" id="SM01003">
    <property type="entry name" value="AlaDh_PNT_N"/>
    <property type="match status" value="1"/>
</dbReference>
<dbReference type="GO" id="GO:0006524">
    <property type="term" value="P:alanine catabolic process"/>
    <property type="evidence" value="ECO:0007669"/>
    <property type="project" value="TreeGrafter"/>
</dbReference>
<gene>
    <name evidence="2" type="ORF">METZ01_LOCUS515078</name>
</gene>
<dbReference type="GO" id="GO:0005886">
    <property type="term" value="C:plasma membrane"/>
    <property type="evidence" value="ECO:0007669"/>
    <property type="project" value="TreeGrafter"/>
</dbReference>
<sequence length="99" mass="10915">MVIGVPREVKNNENRVSIIPFGVEDLQKSGHTILVQSQAGSGSGFDNEAYSQAGAEIIDSPNEIFEKADLIVKVKEPQPAEFPLIRPNQILFTYFHFAA</sequence>
<dbReference type="PANTHER" id="PTHR42795">
    <property type="entry name" value="ALANINE DEHYDROGENASE"/>
    <property type="match status" value="1"/>
</dbReference>
<dbReference type="EMBL" id="UINC01230199">
    <property type="protein sequence ID" value="SVE62224.1"/>
    <property type="molecule type" value="Genomic_DNA"/>
</dbReference>